<feature type="domain" description="Alpha-carbonic anhydrase" evidence="8">
    <location>
        <begin position="11"/>
        <end position="273"/>
    </location>
</feature>
<dbReference type="Ensembl" id="ENSPMRT00000012626.1">
    <property type="protein sequence ID" value="ENSPMRP00000011822.1"/>
    <property type="gene ID" value="ENSPMRG00000007865.1"/>
</dbReference>
<dbReference type="SMART" id="SM01057">
    <property type="entry name" value="Carb_anhydrase"/>
    <property type="match status" value="1"/>
</dbReference>
<keyword evidence="10" id="KW-1185">Reference proteome</keyword>
<evidence type="ECO:0000259" key="8">
    <source>
        <dbReference type="PROSITE" id="PS51144"/>
    </source>
</evidence>
<dbReference type="PROSITE" id="PS00162">
    <property type="entry name" value="ALPHA_CA_1"/>
    <property type="match status" value="1"/>
</dbReference>
<keyword evidence="5 7" id="KW-0862">Zinc</keyword>
<comment type="catalytic activity">
    <reaction evidence="7">
        <text>hydrogencarbonate + H(+) = CO2 + H2O</text>
        <dbReference type="Rhea" id="RHEA:10748"/>
        <dbReference type="ChEBI" id="CHEBI:15377"/>
        <dbReference type="ChEBI" id="CHEBI:15378"/>
        <dbReference type="ChEBI" id="CHEBI:16526"/>
        <dbReference type="ChEBI" id="CHEBI:17544"/>
        <dbReference type="EC" id="4.2.1.1"/>
    </reaction>
</comment>
<evidence type="ECO:0000256" key="1">
    <source>
        <dbReference type="ARBA" id="ARBA00001947"/>
    </source>
</evidence>
<dbReference type="InterPro" id="IPR023561">
    <property type="entry name" value="Carbonic_anhydrase_a-class"/>
</dbReference>
<evidence type="ECO:0000313" key="10">
    <source>
        <dbReference type="Proteomes" id="UP000472272"/>
    </source>
</evidence>
<protein>
    <recommendedName>
        <fullName evidence="3 7">Carbonic anhydrase</fullName>
        <ecNumber evidence="3 7">4.2.1.1</ecNumber>
    </recommendedName>
</protein>
<dbReference type="GO" id="GO:0032849">
    <property type="term" value="P:positive regulation of cellular pH reduction"/>
    <property type="evidence" value="ECO:0007669"/>
    <property type="project" value="Ensembl"/>
</dbReference>
<dbReference type="Proteomes" id="UP000472272">
    <property type="component" value="Chromosome 8"/>
</dbReference>
<evidence type="ECO:0000256" key="6">
    <source>
        <dbReference type="ARBA" id="ARBA00023239"/>
    </source>
</evidence>
<dbReference type="InterPro" id="IPR018338">
    <property type="entry name" value="Carbonic_anhydrase_a-class_CS"/>
</dbReference>
<comment type="cofactor">
    <cofactor evidence="1 7">
        <name>Zn(2+)</name>
        <dbReference type="ChEBI" id="CHEBI:29105"/>
    </cofactor>
</comment>
<dbReference type="AlphaFoldDB" id="A0A670IKM9"/>
<sequence>VAETLVLRELLQWSPLIFPFFLLKGPPEWYKSYPIAQGNHQSPIDIIPTQAIYDPCLKPLSISYESCSSIDISNNGHSVMVDFKDVDDKTAVSGGPLEDPYRLKQFHFHWGASQDSGSEHTIDGNPFPCELHLVHWNAKKYVTFEEAAAAPDGLAVIGVFLEIGEEHASMNRLTDALYMVKFKGTKAQFKSFDPSSLLPSCLDYWTYPGSLTTPPLNESVTWIVLKETIKISDKQMEKFRTLLFTTEEDERIQMVNNFRPAQPLKGRVVRASFKA</sequence>
<dbReference type="InterPro" id="IPR001148">
    <property type="entry name" value="CA_dom"/>
</dbReference>
<reference evidence="9" key="3">
    <citation type="submission" date="2025-09" db="UniProtKB">
        <authorList>
            <consortium name="Ensembl"/>
        </authorList>
    </citation>
    <scope>IDENTIFICATION</scope>
</reference>
<dbReference type="PROSITE" id="PS51144">
    <property type="entry name" value="ALPHA_CA_2"/>
    <property type="match status" value="1"/>
</dbReference>
<reference evidence="9 10" key="1">
    <citation type="journal article" date="2019" name="Proc. Natl. Acad. Sci. U.S.A.">
        <title>Regulatory changes in pterin and carotenoid genes underlie balanced color polymorphisms in the wall lizard.</title>
        <authorList>
            <person name="Andrade P."/>
            <person name="Pinho C."/>
            <person name="Perez I de Lanuza G."/>
            <person name="Afonso S."/>
            <person name="Brejcha J."/>
            <person name="Rubin C.J."/>
            <person name="Wallerman O."/>
            <person name="Pereira P."/>
            <person name="Sabatino S.J."/>
            <person name="Bellati A."/>
            <person name="Pellitteri-Rosa D."/>
            <person name="Bosakova Z."/>
            <person name="Bunikis I."/>
            <person name="Carretero M.A."/>
            <person name="Feiner N."/>
            <person name="Marsik P."/>
            <person name="Pauperio F."/>
            <person name="Salvi D."/>
            <person name="Soler L."/>
            <person name="While G.M."/>
            <person name="Uller T."/>
            <person name="Font E."/>
            <person name="Andersson L."/>
            <person name="Carneiro M."/>
        </authorList>
    </citation>
    <scope>NUCLEOTIDE SEQUENCE</scope>
</reference>
<reference evidence="9" key="2">
    <citation type="submission" date="2025-08" db="UniProtKB">
        <authorList>
            <consortium name="Ensembl"/>
        </authorList>
    </citation>
    <scope>IDENTIFICATION</scope>
</reference>
<dbReference type="GO" id="GO:0070050">
    <property type="term" value="P:neuron cellular homeostasis"/>
    <property type="evidence" value="ECO:0007669"/>
    <property type="project" value="Ensembl"/>
</dbReference>
<dbReference type="SUPFAM" id="SSF51069">
    <property type="entry name" value="Carbonic anhydrase"/>
    <property type="match status" value="1"/>
</dbReference>
<evidence type="ECO:0000313" key="9">
    <source>
        <dbReference type="Ensembl" id="ENSPMRP00000011822.1"/>
    </source>
</evidence>
<keyword evidence="4 7" id="KW-0479">Metal-binding</keyword>
<dbReference type="GO" id="GO:0008270">
    <property type="term" value="F:zinc ion binding"/>
    <property type="evidence" value="ECO:0007669"/>
    <property type="project" value="UniProtKB-UniRule"/>
</dbReference>
<dbReference type="PANTHER" id="PTHR18952:SF124">
    <property type="entry name" value="CARBONIC ANHYDRASE 7"/>
    <property type="match status" value="1"/>
</dbReference>
<organism evidence="9 10">
    <name type="scientific">Podarcis muralis</name>
    <name type="common">Wall lizard</name>
    <name type="synonym">Lacerta muralis</name>
    <dbReference type="NCBI Taxonomy" id="64176"/>
    <lineage>
        <taxon>Eukaryota</taxon>
        <taxon>Metazoa</taxon>
        <taxon>Chordata</taxon>
        <taxon>Craniata</taxon>
        <taxon>Vertebrata</taxon>
        <taxon>Euteleostomi</taxon>
        <taxon>Lepidosauria</taxon>
        <taxon>Squamata</taxon>
        <taxon>Bifurcata</taxon>
        <taxon>Unidentata</taxon>
        <taxon>Episquamata</taxon>
        <taxon>Laterata</taxon>
        <taxon>Lacertibaenia</taxon>
        <taxon>Lacertidae</taxon>
        <taxon>Podarcis</taxon>
    </lineage>
</organism>
<dbReference type="GO" id="GO:0032230">
    <property type="term" value="P:positive regulation of synaptic transmission, GABAergic"/>
    <property type="evidence" value="ECO:0007669"/>
    <property type="project" value="Ensembl"/>
</dbReference>
<name>A0A670IKM9_PODMU</name>
<evidence type="ECO:0000256" key="3">
    <source>
        <dbReference type="ARBA" id="ARBA00012925"/>
    </source>
</evidence>
<dbReference type="InterPro" id="IPR036398">
    <property type="entry name" value="CA_dom_sf"/>
</dbReference>
<evidence type="ECO:0000256" key="5">
    <source>
        <dbReference type="ARBA" id="ARBA00022833"/>
    </source>
</evidence>
<dbReference type="GeneTree" id="ENSGT00940000159757"/>
<dbReference type="GO" id="GO:0004089">
    <property type="term" value="F:carbonate dehydratase activity"/>
    <property type="evidence" value="ECO:0007669"/>
    <property type="project" value="UniProtKB-UniRule"/>
</dbReference>
<evidence type="ECO:0000256" key="4">
    <source>
        <dbReference type="ARBA" id="ARBA00022723"/>
    </source>
</evidence>
<dbReference type="EC" id="4.2.1.1" evidence="3 7"/>
<dbReference type="Pfam" id="PF00194">
    <property type="entry name" value="Carb_anhydrase"/>
    <property type="match status" value="1"/>
</dbReference>
<gene>
    <name evidence="9" type="primary">CA7</name>
</gene>
<accession>A0A670IKM9</accession>
<dbReference type="GO" id="GO:0005829">
    <property type="term" value="C:cytosol"/>
    <property type="evidence" value="ECO:0007669"/>
    <property type="project" value="Ensembl"/>
</dbReference>
<proteinExistence type="inferred from homology"/>
<dbReference type="PANTHER" id="PTHR18952">
    <property type="entry name" value="CARBONIC ANHYDRASE"/>
    <property type="match status" value="1"/>
</dbReference>
<evidence type="ECO:0000256" key="2">
    <source>
        <dbReference type="ARBA" id="ARBA00010718"/>
    </source>
</evidence>
<evidence type="ECO:0000256" key="7">
    <source>
        <dbReference type="RuleBase" id="RU367011"/>
    </source>
</evidence>
<dbReference type="Gene3D" id="3.10.200.10">
    <property type="entry name" value="Alpha carbonic anhydrase"/>
    <property type="match status" value="1"/>
</dbReference>
<dbReference type="FunFam" id="3.10.200.10:FF:000001">
    <property type="entry name" value="Carbonic anhydrase 2"/>
    <property type="match status" value="1"/>
</dbReference>
<comment type="function">
    <text evidence="7">Reversible hydration of carbon dioxide.</text>
</comment>
<keyword evidence="6 7" id="KW-0456">Lyase</keyword>
<dbReference type="GO" id="GO:2001225">
    <property type="term" value="P:regulation of chloride transport"/>
    <property type="evidence" value="ECO:0007669"/>
    <property type="project" value="Ensembl"/>
</dbReference>
<comment type="similarity">
    <text evidence="2 7">Belongs to the alpha-carbonic anhydrase family.</text>
</comment>